<comment type="caution">
    <text evidence="1">The sequence shown here is derived from an EMBL/GenBank/DDBJ whole genome shotgun (WGS) entry which is preliminary data.</text>
</comment>
<name>A0ABN7VWQ0_GIGMA</name>
<organism evidence="1 2">
    <name type="scientific">Gigaspora margarita</name>
    <dbReference type="NCBI Taxonomy" id="4874"/>
    <lineage>
        <taxon>Eukaryota</taxon>
        <taxon>Fungi</taxon>
        <taxon>Fungi incertae sedis</taxon>
        <taxon>Mucoromycota</taxon>
        <taxon>Glomeromycotina</taxon>
        <taxon>Glomeromycetes</taxon>
        <taxon>Diversisporales</taxon>
        <taxon>Gigasporaceae</taxon>
        <taxon>Gigaspora</taxon>
    </lineage>
</organism>
<keyword evidence="2" id="KW-1185">Reference proteome</keyword>
<evidence type="ECO:0000313" key="2">
    <source>
        <dbReference type="Proteomes" id="UP000789901"/>
    </source>
</evidence>
<protein>
    <submittedName>
        <fullName evidence="1">44644_t:CDS:1</fullName>
    </submittedName>
</protein>
<reference evidence="1 2" key="1">
    <citation type="submission" date="2021-06" db="EMBL/GenBank/DDBJ databases">
        <authorList>
            <person name="Kallberg Y."/>
            <person name="Tangrot J."/>
            <person name="Rosling A."/>
        </authorList>
    </citation>
    <scope>NUCLEOTIDE SEQUENCE [LARGE SCALE GENOMIC DNA]</scope>
    <source>
        <strain evidence="1 2">120-4 pot B 10/14</strain>
    </source>
</reference>
<evidence type="ECO:0000313" key="1">
    <source>
        <dbReference type="EMBL" id="CAG8803059.1"/>
    </source>
</evidence>
<dbReference type="Proteomes" id="UP000789901">
    <property type="component" value="Unassembled WGS sequence"/>
</dbReference>
<proteinExistence type="predicted"/>
<dbReference type="EMBL" id="CAJVQB010023981">
    <property type="protein sequence ID" value="CAG8803059.1"/>
    <property type="molecule type" value="Genomic_DNA"/>
</dbReference>
<gene>
    <name evidence="1" type="ORF">GMARGA_LOCUS23565</name>
</gene>
<feature type="non-terminal residue" evidence="1">
    <location>
        <position position="40"/>
    </location>
</feature>
<accession>A0ABN7VWQ0</accession>
<feature type="non-terminal residue" evidence="1">
    <location>
        <position position="1"/>
    </location>
</feature>
<sequence length="40" mass="4532">MPCPNTKSSIVLKKAYNNNSTFVAKVTNEIEENINTLKNY</sequence>